<evidence type="ECO:0000256" key="4">
    <source>
        <dbReference type="ARBA" id="ARBA00010701"/>
    </source>
</evidence>
<evidence type="ECO:0000256" key="2">
    <source>
        <dbReference type="ARBA" id="ARBA00004270"/>
    </source>
</evidence>
<dbReference type="OrthoDB" id="58570at2759"/>
<reference evidence="22" key="1">
    <citation type="journal article" date="2021" name="Open Biol.">
        <title>Shared evolutionary footprints suggest mitochondrial oxidative damage underlies multiple complex I losses in fungi.</title>
        <authorList>
            <person name="Schikora-Tamarit M.A."/>
            <person name="Marcet-Houben M."/>
            <person name="Nosek J."/>
            <person name="Gabaldon T."/>
        </authorList>
    </citation>
    <scope>NUCLEOTIDE SEQUENCE</scope>
    <source>
        <strain evidence="22">CBS2887</strain>
    </source>
</reference>
<dbReference type="GO" id="GO:0032585">
    <property type="term" value="C:multivesicular body membrane"/>
    <property type="evidence" value="ECO:0007669"/>
    <property type="project" value="UniProtKB-SubCell"/>
</dbReference>
<comment type="caution">
    <text evidence="22">The sequence shown here is derived from an EMBL/GenBank/DDBJ whole genome shotgun (WGS) entry which is preliminary data.</text>
</comment>
<keyword evidence="12" id="KW-0442">Lipid degradation</keyword>
<dbReference type="CDD" id="cd00519">
    <property type="entry name" value="Lipase_3"/>
    <property type="match status" value="1"/>
</dbReference>
<dbReference type="GO" id="GO:0006660">
    <property type="term" value="P:phosphatidylserine catabolic process"/>
    <property type="evidence" value="ECO:0007669"/>
    <property type="project" value="TreeGrafter"/>
</dbReference>
<dbReference type="SUPFAM" id="SSF53474">
    <property type="entry name" value="alpha/beta-Hydrolases"/>
    <property type="match status" value="1"/>
</dbReference>
<comment type="subunit">
    <text evidence="5">Binds to both phosphatidylinositol (PI) and phosphatidylinositol 3,5-bisphosphate (PIP2).</text>
</comment>
<dbReference type="PANTHER" id="PTHR47175:SF2">
    <property type="entry name" value="LIPASE ATG15-RELATED"/>
    <property type="match status" value="1"/>
</dbReference>
<dbReference type="GO" id="GO:0004620">
    <property type="term" value="F:phospholipase activity"/>
    <property type="evidence" value="ECO:0007669"/>
    <property type="project" value="TreeGrafter"/>
</dbReference>
<evidence type="ECO:0000256" key="11">
    <source>
        <dbReference type="ARBA" id="ARBA00022801"/>
    </source>
</evidence>
<evidence type="ECO:0000256" key="7">
    <source>
        <dbReference type="ARBA" id="ARBA00018542"/>
    </source>
</evidence>
<accession>A0A9P8PT30</accession>
<organism evidence="22 23">
    <name type="scientific">Wickerhamomyces pijperi</name>
    <name type="common">Yeast</name>
    <name type="synonym">Pichia pijperi</name>
    <dbReference type="NCBI Taxonomy" id="599730"/>
    <lineage>
        <taxon>Eukaryota</taxon>
        <taxon>Fungi</taxon>
        <taxon>Dikarya</taxon>
        <taxon>Ascomycota</taxon>
        <taxon>Saccharomycotina</taxon>
        <taxon>Saccharomycetes</taxon>
        <taxon>Phaffomycetales</taxon>
        <taxon>Wickerhamomycetaceae</taxon>
        <taxon>Wickerhamomyces</taxon>
    </lineage>
</organism>
<comment type="function">
    <text evidence="19">Lipase which is essential for lysis of subvacuolar cytoplasm to vacuole targeted bodies and intravacuolar autophagic bodies. Involved in the lysis of intravacuolar multivesicular body (MVB) vesicles. The intravacuolar membrane disintegration by ATG15 is critical to life span extension.</text>
</comment>
<evidence type="ECO:0000256" key="5">
    <source>
        <dbReference type="ARBA" id="ARBA00011137"/>
    </source>
</evidence>
<evidence type="ECO:0000256" key="9">
    <source>
        <dbReference type="ARBA" id="ARBA00022692"/>
    </source>
</evidence>
<evidence type="ECO:0000256" key="16">
    <source>
        <dbReference type="ARBA" id="ARBA00023098"/>
    </source>
</evidence>
<evidence type="ECO:0000313" key="22">
    <source>
        <dbReference type="EMBL" id="KAH3677070.1"/>
    </source>
</evidence>
<gene>
    <name evidence="22" type="ORF">WICPIJ_009038</name>
</gene>
<dbReference type="AlphaFoldDB" id="A0A9P8PT30"/>
<evidence type="ECO:0000256" key="19">
    <source>
        <dbReference type="ARBA" id="ARBA00024663"/>
    </source>
</evidence>
<keyword evidence="14" id="KW-1133">Transmembrane helix</keyword>
<dbReference type="PANTHER" id="PTHR47175">
    <property type="entry name" value="LIPASE ATG15-RELATED"/>
    <property type="match status" value="1"/>
</dbReference>
<comment type="subcellular location">
    <subcellularLocation>
        <location evidence="3">Endosome</location>
        <location evidence="3">Multivesicular body membrane</location>
        <topology evidence="3">Single-pass type II membrane protein</topology>
    </subcellularLocation>
    <subcellularLocation>
        <location evidence="2">Prevacuolar compartment membrane</location>
        <topology evidence="2">Single-pass type II membrane protein</topology>
    </subcellularLocation>
</comment>
<proteinExistence type="inferred from homology"/>
<evidence type="ECO:0000256" key="17">
    <source>
        <dbReference type="ARBA" id="ARBA00023136"/>
    </source>
</evidence>
<name>A0A9P8PT30_WICPI</name>
<dbReference type="GO" id="GO:0046461">
    <property type="term" value="P:neutral lipid catabolic process"/>
    <property type="evidence" value="ECO:0007669"/>
    <property type="project" value="TreeGrafter"/>
</dbReference>
<evidence type="ECO:0000256" key="8">
    <source>
        <dbReference type="ARBA" id="ARBA00019241"/>
    </source>
</evidence>
<evidence type="ECO:0000256" key="6">
    <source>
        <dbReference type="ARBA" id="ARBA00013279"/>
    </source>
</evidence>
<evidence type="ECO:0000313" key="23">
    <source>
        <dbReference type="Proteomes" id="UP000774326"/>
    </source>
</evidence>
<keyword evidence="23" id="KW-1185">Reference proteome</keyword>
<keyword evidence="18" id="KW-0325">Glycoprotein</keyword>
<dbReference type="GO" id="GO:0005775">
    <property type="term" value="C:vacuolar lumen"/>
    <property type="evidence" value="ECO:0007669"/>
    <property type="project" value="TreeGrafter"/>
</dbReference>
<reference evidence="22" key="2">
    <citation type="submission" date="2021-01" db="EMBL/GenBank/DDBJ databases">
        <authorList>
            <person name="Schikora-Tamarit M.A."/>
        </authorList>
    </citation>
    <scope>NUCLEOTIDE SEQUENCE</scope>
    <source>
        <strain evidence="22">CBS2887</strain>
    </source>
</reference>
<dbReference type="GO" id="GO:0034496">
    <property type="term" value="P:multivesicular body membrane disassembly"/>
    <property type="evidence" value="ECO:0007669"/>
    <property type="project" value="TreeGrafter"/>
</dbReference>
<keyword evidence="17" id="KW-0472">Membrane</keyword>
<keyword evidence="16" id="KW-0443">Lipid metabolism</keyword>
<evidence type="ECO:0000256" key="15">
    <source>
        <dbReference type="ARBA" id="ARBA00023006"/>
    </source>
</evidence>
<keyword evidence="15" id="KW-0072">Autophagy</keyword>
<comment type="catalytic activity">
    <reaction evidence="1">
        <text>a triacylglycerol + H2O = a diacylglycerol + a fatty acid + H(+)</text>
        <dbReference type="Rhea" id="RHEA:12044"/>
        <dbReference type="ChEBI" id="CHEBI:15377"/>
        <dbReference type="ChEBI" id="CHEBI:15378"/>
        <dbReference type="ChEBI" id="CHEBI:17855"/>
        <dbReference type="ChEBI" id="CHEBI:18035"/>
        <dbReference type="ChEBI" id="CHEBI:28868"/>
        <dbReference type="EC" id="3.1.1.3"/>
    </reaction>
</comment>
<evidence type="ECO:0000256" key="3">
    <source>
        <dbReference type="ARBA" id="ARBA00004343"/>
    </source>
</evidence>
<keyword evidence="9" id="KW-0812">Transmembrane</keyword>
<keyword evidence="11" id="KW-0378">Hydrolase</keyword>
<protein>
    <recommendedName>
        <fullName evidence="7">Putative lipase ATG15</fullName>
        <ecNumber evidence="6">3.1.1.3</ecNumber>
    </recommendedName>
    <alternativeName>
        <fullName evidence="20">Autophagy-related protein 15</fullName>
    </alternativeName>
    <alternativeName>
        <fullName evidence="8">Putative lipase atg15</fullName>
    </alternativeName>
</protein>
<dbReference type="Gene3D" id="3.40.50.1820">
    <property type="entry name" value="alpha/beta hydrolase"/>
    <property type="match status" value="1"/>
</dbReference>
<dbReference type="EC" id="3.1.1.3" evidence="6"/>
<dbReference type="InterPro" id="IPR050805">
    <property type="entry name" value="ATG15_Lipase"/>
</dbReference>
<evidence type="ECO:0000256" key="1">
    <source>
        <dbReference type="ARBA" id="ARBA00001024"/>
    </source>
</evidence>
<dbReference type="Proteomes" id="UP000774326">
    <property type="component" value="Unassembled WGS sequence"/>
</dbReference>
<dbReference type="EMBL" id="JAEUBG010005196">
    <property type="protein sequence ID" value="KAH3677070.1"/>
    <property type="molecule type" value="Genomic_DNA"/>
</dbReference>
<evidence type="ECO:0000256" key="10">
    <source>
        <dbReference type="ARBA" id="ARBA00022753"/>
    </source>
</evidence>
<dbReference type="Pfam" id="PF01764">
    <property type="entry name" value="Lipase_3"/>
    <property type="match status" value="1"/>
</dbReference>
<sequence length="379" mass="42353">MLRLVDRDPDMIESYLNFASEHTTEELTKFQLDWREEPVVQPNTTDRDTIVTLALMSSNAYVDIPDTGDWRDVGWNKTYGHGWNETGLRGYVFISDDESQVVISFKGTSGAYISGGAGETVEQDRDNDNLLFSCCCARVSYLWTPVCGCFESGSTCDQRCIERELYNKDRYFSAASNIYRNVTNMYPNASIWVTGHSLGGALSALVGRAYGVPAVSFEAPGEAMAAKRLHLPFPPGLPEYSEMVWHFGHTADPIFMGTCNGSGSSCFVAGYAMESQCHSGKQCVYDPVTDLGWHVNIMNHRIHTVIDDVILAYNQTAKCVKSPPCKDCYNWNFIDGDKKKKPTDTETITTTASLIHDPEPTSPDGKCKKWNWYGKCIQY</sequence>
<evidence type="ECO:0000256" key="13">
    <source>
        <dbReference type="ARBA" id="ARBA00022968"/>
    </source>
</evidence>
<dbReference type="InterPro" id="IPR002921">
    <property type="entry name" value="Fungal_lipase-type"/>
</dbReference>
<evidence type="ECO:0000256" key="18">
    <source>
        <dbReference type="ARBA" id="ARBA00023180"/>
    </source>
</evidence>
<dbReference type="InterPro" id="IPR029058">
    <property type="entry name" value="AB_hydrolase_fold"/>
</dbReference>
<evidence type="ECO:0000259" key="21">
    <source>
        <dbReference type="Pfam" id="PF01764"/>
    </source>
</evidence>
<evidence type="ECO:0000256" key="14">
    <source>
        <dbReference type="ARBA" id="ARBA00022989"/>
    </source>
</evidence>
<dbReference type="GO" id="GO:0034727">
    <property type="term" value="P:piecemeal microautophagy of the nucleus"/>
    <property type="evidence" value="ECO:0007669"/>
    <property type="project" value="TreeGrafter"/>
</dbReference>
<dbReference type="GO" id="GO:0004806">
    <property type="term" value="F:triacylglycerol lipase activity"/>
    <property type="evidence" value="ECO:0007669"/>
    <property type="project" value="UniProtKB-EC"/>
</dbReference>
<evidence type="ECO:0000256" key="12">
    <source>
        <dbReference type="ARBA" id="ARBA00022963"/>
    </source>
</evidence>
<comment type="similarity">
    <text evidence="4">Belongs to the AB hydrolase superfamily. Lipase family.</text>
</comment>
<keyword evidence="13" id="KW-0735">Signal-anchor</keyword>
<keyword evidence="10" id="KW-0967">Endosome</keyword>
<evidence type="ECO:0000256" key="20">
    <source>
        <dbReference type="ARBA" id="ARBA00029828"/>
    </source>
</evidence>
<feature type="domain" description="Fungal lipase-type" evidence="21">
    <location>
        <begin position="181"/>
        <end position="206"/>
    </location>
</feature>